<dbReference type="AlphaFoldDB" id="A0A2I7N9D2"/>
<dbReference type="PROSITE" id="PS51656">
    <property type="entry name" value="4FE4S"/>
    <property type="match status" value="1"/>
</dbReference>
<dbReference type="KEGG" id="nba:CUN60_12310"/>
<dbReference type="SUPFAM" id="SSF54862">
    <property type="entry name" value="4Fe-4S ferredoxins"/>
    <property type="match status" value="1"/>
</dbReference>
<dbReference type="PROSITE" id="PS51379">
    <property type="entry name" value="4FE4S_FER_2"/>
    <property type="match status" value="2"/>
</dbReference>
<evidence type="ECO:0000259" key="13">
    <source>
        <dbReference type="PROSITE" id="PS51656"/>
    </source>
</evidence>
<keyword evidence="11" id="KW-0472">Membrane</keyword>
<dbReference type="GO" id="GO:0051539">
    <property type="term" value="F:4 iron, 4 sulfur cluster binding"/>
    <property type="evidence" value="ECO:0007669"/>
    <property type="project" value="UniProtKB-KW"/>
</dbReference>
<dbReference type="Pfam" id="PF04060">
    <property type="entry name" value="FeS"/>
    <property type="match status" value="1"/>
</dbReference>
<evidence type="ECO:0000256" key="11">
    <source>
        <dbReference type="ARBA" id="ARBA00023136"/>
    </source>
</evidence>
<reference evidence="15" key="1">
    <citation type="submission" date="2017-11" db="EMBL/GenBank/DDBJ databases">
        <authorList>
            <person name="Chan K.G."/>
            <person name="Lee L.S."/>
        </authorList>
    </citation>
    <scope>NUCLEOTIDE SEQUENCE [LARGE SCALE GENOMIC DNA]</scope>
    <source>
        <strain evidence="15">DSM 100970</strain>
    </source>
</reference>
<evidence type="ECO:0000256" key="2">
    <source>
        <dbReference type="ARBA" id="ARBA00022475"/>
    </source>
</evidence>
<dbReference type="OrthoDB" id="9789936at2"/>
<dbReference type="PROSITE" id="PS00198">
    <property type="entry name" value="4FE4S_FER_1"/>
    <property type="match status" value="2"/>
</dbReference>
<dbReference type="Proteomes" id="UP000236655">
    <property type="component" value="Chromosome"/>
</dbReference>
<keyword evidence="8" id="KW-0249">Electron transport</keyword>
<evidence type="ECO:0000256" key="5">
    <source>
        <dbReference type="ARBA" id="ARBA00022723"/>
    </source>
</evidence>
<evidence type="ECO:0000256" key="1">
    <source>
        <dbReference type="ARBA" id="ARBA00022448"/>
    </source>
</evidence>
<dbReference type="NCBIfam" id="TIGR01944">
    <property type="entry name" value="rnfB"/>
    <property type="match status" value="1"/>
</dbReference>
<keyword evidence="3" id="KW-0004">4Fe-4S</keyword>
<evidence type="ECO:0000256" key="9">
    <source>
        <dbReference type="ARBA" id="ARBA00023004"/>
    </source>
</evidence>
<dbReference type="GO" id="GO:0009055">
    <property type="term" value="F:electron transfer activity"/>
    <property type="evidence" value="ECO:0007669"/>
    <property type="project" value="InterPro"/>
</dbReference>
<keyword evidence="9" id="KW-0408">Iron</keyword>
<dbReference type="Gene3D" id="1.10.15.40">
    <property type="entry name" value="Electron transport complex subunit B, putative Fe-S cluster"/>
    <property type="match status" value="1"/>
</dbReference>
<dbReference type="InterPro" id="IPR007202">
    <property type="entry name" value="4Fe-4S_dom"/>
</dbReference>
<dbReference type="InterPro" id="IPR017896">
    <property type="entry name" value="4Fe4S_Fe-S-bd"/>
</dbReference>
<evidence type="ECO:0000256" key="6">
    <source>
        <dbReference type="ARBA" id="ARBA00022737"/>
    </source>
</evidence>
<dbReference type="InterPro" id="IPR050294">
    <property type="entry name" value="RnfB_subfamily"/>
</dbReference>
<dbReference type="RefSeq" id="WP_102952328.1">
    <property type="nucleotide sequence ID" value="NZ_CP024847.1"/>
</dbReference>
<proteinExistence type="predicted"/>
<feature type="domain" description="4Fe-4S ferredoxin-type" evidence="12">
    <location>
        <begin position="105"/>
        <end position="134"/>
    </location>
</feature>
<keyword evidence="1" id="KW-0813">Transport</keyword>
<keyword evidence="5" id="KW-0479">Metal-binding</keyword>
<dbReference type="GO" id="GO:0046872">
    <property type="term" value="F:metal ion binding"/>
    <property type="evidence" value="ECO:0007669"/>
    <property type="project" value="UniProtKB-KW"/>
</dbReference>
<protein>
    <submittedName>
        <fullName evidence="14">Ferredoxin</fullName>
    </submittedName>
</protein>
<evidence type="ECO:0000256" key="7">
    <source>
        <dbReference type="ARBA" id="ARBA00022967"/>
    </source>
</evidence>
<sequence>MSDLAAKINDILPQTQCTRCGYPSCRDYATAIAEEKADINQCPPGGNEGITLLANLLDKEVKPLNPENGKIEPRRLAIIEEETCIGCTLCIKACPVDAIIGANKMMHTVIASECTGCDLCIPACPVDCIKVVPDPDQVWSTERRNRAQFRFEQHQFRRENEQKARDARLAMQTQLLKKVRAAPDDNSAKEENSRADLIAQIMAKAKSTQK</sequence>
<organism evidence="14 15">
    <name type="scientific">Aquella oligotrophica</name>
    <dbReference type="NCBI Taxonomy" id="2067065"/>
    <lineage>
        <taxon>Bacteria</taxon>
        <taxon>Pseudomonadati</taxon>
        <taxon>Pseudomonadota</taxon>
        <taxon>Betaproteobacteria</taxon>
        <taxon>Neisseriales</taxon>
        <taxon>Neisseriaceae</taxon>
        <taxon>Aquella</taxon>
    </lineage>
</organism>
<dbReference type="InterPro" id="IPR017900">
    <property type="entry name" value="4Fe4S_Fe_S_CS"/>
</dbReference>
<gene>
    <name evidence="14" type="ORF">CUN60_12310</name>
</gene>
<name>A0A2I7N9D2_9NEIS</name>
<dbReference type="Pfam" id="PF14697">
    <property type="entry name" value="Fer4_21"/>
    <property type="match status" value="1"/>
</dbReference>
<dbReference type="InterPro" id="IPR010207">
    <property type="entry name" value="Elect_transpt_cplx_RnfB/RsxB"/>
</dbReference>
<dbReference type="PANTHER" id="PTHR42859:SF3">
    <property type="entry name" value="ION-TRANSLOCATING OXIDOREDUCTASE COMPLEX SUBUNIT B"/>
    <property type="match status" value="1"/>
</dbReference>
<dbReference type="EMBL" id="CP024847">
    <property type="protein sequence ID" value="AUR53042.1"/>
    <property type="molecule type" value="Genomic_DNA"/>
</dbReference>
<evidence type="ECO:0000313" key="15">
    <source>
        <dbReference type="Proteomes" id="UP000236655"/>
    </source>
</evidence>
<keyword evidence="6" id="KW-0677">Repeat</keyword>
<accession>A0A2I7N9D2</accession>
<evidence type="ECO:0000256" key="8">
    <source>
        <dbReference type="ARBA" id="ARBA00022982"/>
    </source>
</evidence>
<keyword evidence="2" id="KW-1003">Cell membrane</keyword>
<feature type="domain" description="4Fe-4S ferredoxin-type" evidence="12">
    <location>
        <begin position="75"/>
        <end position="104"/>
    </location>
</feature>
<feature type="domain" description="4Fe-4S" evidence="13">
    <location>
        <begin position="1"/>
        <end position="59"/>
    </location>
</feature>
<evidence type="ECO:0000259" key="12">
    <source>
        <dbReference type="PROSITE" id="PS51379"/>
    </source>
</evidence>
<keyword evidence="10" id="KW-0411">Iron-sulfur</keyword>
<keyword evidence="4" id="KW-0997">Cell inner membrane</keyword>
<keyword evidence="7" id="KW-1278">Translocase</keyword>
<evidence type="ECO:0000256" key="10">
    <source>
        <dbReference type="ARBA" id="ARBA00023014"/>
    </source>
</evidence>
<keyword evidence="15" id="KW-1185">Reference proteome</keyword>
<evidence type="ECO:0000256" key="3">
    <source>
        <dbReference type="ARBA" id="ARBA00022485"/>
    </source>
</evidence>
<evidence type="ECO:0000256" key="4">
    <source>
        <dbReference type="ARBA" id="ARBA00022519"/>
    </source>
</evidence>
<dbReference type="PANTHER" id="PTHR42859">
    <property type="entry name" value="OXIDOREDUCTASE"/>
    <property type="match status" value="1"/>
</dbReference>
<dbReference type="Gene3D" id="3.30.70.20">
    <property type="match status" value="1"/>
</dbReference>
<evidence type="ECO:0000313" key="14">
    <source>
        <dbReference type="EMBL" id="AUR53042.1"/>
    </source>
</evidence>